<evidence type="ECO:0000313" key="2">
    <source>
        <dbReference type="Proteomes" id="UP000503197"/>
    </source>
</evidence>
<dbReference type="Proteomes" id="UP000503197">
    <property type="component" value="Chromosome"/>
</dbReference>
<name>A0A6F8SUL3_9GAMM</name>
<proteinExistence type="predicted"/>
<protein>
    <submittedName>
        <fullName evidence="1">Uncharacterized protein</fullName>
    </submittedName>
</protein>
<organism evidence="1 2">
    <name type="scientific">Vreelandella aquamarina</name>
    <dbReference type="NCBI Taxonomy" id="77097"/>
    <lineage>
        <taxon>Bacteria</taxon>
        <taxon>Pseudomonadati</taxon>
        <taxon>Pseudomonadota</taxon>
        <taxon>Gammaproteobacteria</taxon>
        <taxon>Oceanospirillales</taxon>
        <taxon>Halomonadaceae</taxon>
        <taxon>Vreelandella</taxon>
    </lineage>
</organism>
<dbReference type="AlphaFoldDB" id="A0A6F8SUL3"/>
<evidence type="ECO:0000313" key="1">
    <source>
        <dbReference type="EMBL" id="BCA91898.1"/>
    </source>
</evidence>
<dbReference type="EMBL" id="AP022821">
    <property type="protein sequence ID" value="BCA91898.1"/>
    <property type="molecule type" value="Genomic_DNA"/>
</dbReference>
<sequence length="149" mass="16758">MIHSTPDSSQQQRARTAARRLAGLQSREIEKFARDAAMGIAQELMKHGIPIPSKRFRPDVGHVQIDMIIIEEKVTTPEPGMRLQFEVEGNMGVTFNVKLLEFLNDPTGYVTDLFKQLGPMRRNVQRLRTRKRAADAAIYRAITQGAANG</sequence>
<dbReference type="RefSeq" id="WP_172416175.1">
    <property type="nucleotide sequence ID" value="NZ_AP022821.1"/>
</dbReference>
<accession>A0A6F8SUL3</accession>
<gene>
    <name evidence="1" type="ORF">HMSLTHF_16730</name>
</gene>
<reference evidence="1 2" key="1">
    <citation type="submission" date="2020-02" db="EMBL/GenBank/DDBJ databases">
        <title>Complete Genome Sequence of Halomonas meridiana strain BAA-801, Isolated from Deep Sea Thermal Vent.</title>
        <authorList>
            <person name="Takahashi Y."/>
            <person name="Takahashi H."/>
            <person name="Galipon J."/>
            <person name="Arakawa K."/>
        </authorList>
    </citation>
    <scope>NUCLEOTIDE SEQUENCE [LARGE SCALE GENOMIC DNA]</scope>
    <source>
        <strain evidence="1 2">Slthf1</strain>
    </source>
</reference>